<protein>
    <submittedName>
        <fullName evidence="1">Uncharacterized protein</fullName>
    </submittedName>
</protein>
<feature type="non-terminal residue" evidence="1">
    <location>
        <position position="1"/>
    </location>
</feature>
<dbReference type="Proteomes" id="UP001432322">
    <property type="component" value="Unassembled WGS sequence"/>
</dbReference>
<accession>A0AAV5WCN1</accession>
<dbReference type="AlphaFoldDB" id="A0AAV5WCN1"/>
<keyword evidence="2" id="KW-1185">Reference proteome</keyword>
<evidence type="ECO:0000313" key="1">
    <source>
        <dbReference type="EMBL" id="GMT29764.1"/>
    </source>
</evidence>
<reference evidence="1" key="1">
    <citation type="submission" date="2023-10" db="EMBL/GenBank/DDBJ databases">
        <title>Genome assembly of Pristionchus species.</title>
        <authorList>
            <person name="Yoshida K."/>
            <person name="Sommer R.J."/>
        </authorList>
    </citation>
    <scope>NUCLEOTIDE SEQUENCE</scope>
    <source>
        <strain evidence="1">RS5133</strain>
    </source>
</reference>
<organism evidence="1 2">
    <name type="scientific">Pristionchus fissidentatus</name>
    <dbReference type="NCBI Taxonomy" id="1538716"/>
    <lineage>
        <taxon>Eukaryota</taxon>
        <taxon>Metazoa</taxon>
        <taxon>Ecdysozoa</taxon>
        <taxon>Nematoda</taxon>
        <taxon>Chromadorea</taxon>
        <taxon>Rhabditida</taxon>
        <taxon>Rhabditina</taxon>
        <taxon>Diplogasteromorpha</taxon>
        <taxon>Diplogasteroidea</taxon>
        <taxon>Neodiplogasteridae</taxon>
        <taxon>Pristionchus</taxon>
    </lineage>
</organism>
<comment type="caution">
    <text evidence="1">The sequence shown here is derived from an EMBL/GenBank/DDBJ whole genome shotgun (WGS) entry which is preliminary data.</text>
</comment>
<gene>
    <name evidence="1" type="ORF">PFISCL1PPCAC_21061</name>
</gene>
<evidence type="ECO:0000313" key="2">
    <source>
        <dbReference type="Proteomes" id="UP001432322"/>
    </source>
</evidence>
<proteinExistence type="predicted"/>
<name>A0AAV5WCN1_9BILA</name>
<sequence length="80" mass="8923">FALIDYRNGGIHFASPHGTFSPFLTSNIDVQVAGTASDKNKPWKSVDSVHFRLHFETFHILDTDSNYVGIIAHLGVHWGN</sequence>
<dbReference type="EMBL" id="BTSY01000005">
    <property type="protein sequence ID" value="GMT29764.1"/>
    <property type="molecule type" value="Genomic_DNA"/>
</dbReference>